<keyword evidence="4" id="KW-0547">Nucleotide-binding</keyword>
<evidence type="ECO:0000256" key="7">
    <source>
        <dbReference type="ARBA" id="ARBA00023288"/>
    </source>
</evidence>
<dbReference type="GO" id="GO:0003924">
    <property type="term" value="F:GTPase activity"/>
    <property type="evidence" value="ECO:0007669"/>
    <property type="project" value="InterPro"/>
</dbReference>
<comment type="similarity">
    <text evidence="2">Belongs to the small GTPase superfamily. Rab family.</text>
</comment>
<name>A0A9Q0LJW2_ANAIG</name>
<accession>A0A9Q0LJW2</accession>
<dbReference type="PRINTS" id="PR00449">
    <property type="entry name" value="RASTRNSFRMNG"/>
</dbReference>
<dbReference type="InterPro" id="IPR001806">
    <property type="entry name" value="Small_GTPase"/>
</dbReference>
<gene>
    <name evidence="10" type="ORF">M0811_09425</name>
</gene>
<dbReference type="SMART" id="SM00174">
    <property type="entry name" value="RHO"/>
    <property type="match status" value="1"/>
</dbReference>
<dbReference type="FunFam" id="3.40.50.300:FF:000308">
    <property type="entry name" value="ras-related protein RABE1c-like"/>
    <property type="match status" value="1"/>
</dbReference>
<dbReference type="Proteomes" id="UP001149090">
    <property type="component" value="Unassembled WGS sequence"/>
</dbReference>
<evidence type="ECO:0000256" key="2">
    <source>
        <dbReference type="ARBA" id="ARBA00006270"/>
    </source>
</evidence>
<dbReference type="Gene3D" id="3.40.50.300">
    <property type="entry name" value="P-loop containing nucleotide triphosphate hydrolases"/>
    <property type="match status" value="1"/>
</dbReference>
<dbReference type="SMART" id="SM00176">
    <property type="entry name" value="RAN"/>
    <property type="match status" value="1"/>
</dbReference>
<organism evidence="10 11">
    <name type="scientific">Anaeramoeba ignava</name>
    <name type="common">Anaerobic marine amoeba</name>
    <dbReference type="NCBI Taxonomy" id="1746090"/>
    <lineage>
        <taxon>Eukaryota</taxon>
        <taxon>Metamonada</taxon>
        <taxon>Anaeramoebidae</taxon>
        <taxon>Anaeramoeba</taxon>
    </lineage>
</organism>
<dbReference type="NCBIfam" id="TIGR00231">
    <property type="entry name" value="small_GTP"/>
    <property type="match status" value="1"/>
</dbReference>
<dbReference type="PROSITE" id="PS51421">
    <property type="entry name" value="RAS"/>
    <property type="match status" value="1"/>
</dbReference>
<dbReference type="AlphaFoldDB" id="A0A9Q0LJW2"/>
<evidence type="ECO:0000313" key="11">
    <source>
        <dbReference type="Proteomes" id="UP001149090"/>
    </source>
</evidence>
<evidence type="ECO:0000256" key="1">
    <source>
        <dbReference type="ARBA" id="ARBA00004193"/>
    </source>
</evidence>
<dbReference type="GO" id="GO:0005886">
    <property type="term" value="C:plasma membrane"/>
    <property type="evidence" value="ECO:0007669"/>
    <property type="project" value="UniProtKB-SubCell"/>
</dbReference>
<evidence type="ECO:0000256" key="9">
    <source>
        <dbReference type="SAM" id="MobiDB-lite"/>
    </source>
</evidence>
<keyword evidence="5" id="KW-0342">GTP-binding</keyword>
<dbReference type="InterPro" id="IPR050305">
    <property type="entry name" value="Small_GTPase_Rab"/>
</dbReference>
<dbReference type="PANTHER" id="PTHR47980">
    <property type="entry name" value="LD44762P"/>
    <property type="match status" value="1"/>
</dbReference>
<feature type="region of interest" description="Disordered" evidence="9">
    <location>
        <begin position="177"/>
        <end position="209"/>
    </location>
</feature>
<dbReference type="SMART" id="SM00173">
    <property type="entry name" value="RAS"/>
    <property type="match status" value="1"/>
</dbReference>
<dbReference type="InterPro" id="IPR005225">
    <property type="entry name" value="Small_GTP-bd"/>
</dbReference>
<keyword evidence="7" id="KW-0449">Lipoprotein</keyword>
<keyword evidence="8" id="KW-0636">Prenylation</keyword>
<dbReference type="InterPro" id="IPR027417">
    <property type="entry name" value="P-loop_NTPase"/>
</dbReference>
<comment type="caution">
    <text evidence="10">The sequence shown here is derived from an EMBL/GenBank/DDBJ whole genome shotgun (WGS) entry which is preliminary data.</text>
</comment>
<comment type="subcellular location">
    <subcellularLocation>
        <location evidence="1">Cell membrane</location>
        <topology evidence="1">Lipid-anchor</topology>
    </subcellularLocation>
</comment>
<evidence type="ECO:0000256" key="5">
    <source>
        <dbReference type="ARBA" id="ARBA00023134"/>
    </source>
</evidence>
<evidence type="ECO:0000256" key="6">
    <source>
        <dbReference type="ARBA" id="ARBA00023136"/>
    </source>
</evidence>
<keyword evidence="6" id="KW-0472">Membrane</keyword>
<sequence length="209" mass="23783">MEDSEYDYLINLLMIGDSGVGKSSLLLRFSDDKFSPTFISTIGIDFKTRLIELEDKKIKLQIWDTAGQERFRTITAAYYRNAMGIMLVYDVTDANSFGNISNWLKNIQMNANENVSKILLGNKIDMKEGRKIETSKGIELAEEIGIPFFETSAKDNINVEESFLSITKDILNRKEQNDLTENQSKSKTTIDLKQTSAHSRKELKRGCCN</sequence>
<dbReference type="GO" id="GO:0005525">
    <property type="term" value="F:GTP binding"/>
    <property type="evidence" value="ECO:0007669"/>
    <property type="project" value="UniProtKB-KW"/>
</dbReference>
<dbReference type="Pfam" id="PF00071">
    <property type="entry name" value="Ras"/>
    <property type="match status" value="1"/>
</dbReference>
<keyword evidence="3" id="KW-1003">Cell membrane</keyword>
<evidence type="ECO:0000313" key="10">
    <source>
        <dbReference type="EMBL" id="KAJ5072728.1"/>
    </source>
</evidence>
<dbReference type="OMA" id="SKMEQNE"/>
<feature type="compositionally biased region" description="Polar residues" evidence="9">
    <location>
        <begin position="179"/>
        <end position="197"/>
    </location>
</feature>
<dbReference type="OrthoDB" id="9989112at2759"/>
<evidence type="ECO:0000256" key="8">
    <source>
        <dbReference type="ARBA" id="ARBA00023289"/>
    </source>
</evidence>
<evidence type="ECO:0000256" key="3">
    <source>
        <dbReference type="ARBA" id="ARBA00022475"/>
    </source>
</evidence>
<keyword evidence="11" id="KW-1185">Reference proteome</keyword>
<dbReference type="SMART" id="SM00175">
    <property type="entry name" value="RAB"/>
    <property type="match status" value="1"/>
</dbReference>
<reference evidence="10" key="1">
    <citation type="submission" date="2022-10" db="EMBL/GenBank/DDBJ databases">
        <title>Novel sulphate-reducing endosymbionts in the free-living metamonad Anaeramoeba.</title>
        <authorList>
            <person name="Jerlstrom-Hultqvist J."/>
            <person name="Cepicka I."/>
            <person name="Gallot-Lavallee L."/>
            <person name="Salas-Leiva D."/>
            <person name="Curtis B.A."/>
            <person name="Zahonova K."/>
            <person name="Pipaliya S."/>
            <person name="Dacks J."/>
            <person name="Roger A.J."/>
        </authorList>
    </citation>
    <scope>NUCLEOTIDE SEQUENCE</scope>
    <source>
        <strain evidence="10">BMAN</strain>
    </source>
</reference>
<protein>
    <submittedName>
        <fullName evidence="10">Small gtp binding protein rab8</fullName>
    </submittedName>
</protein>
<proteinExistence type="inferred from homology"/>
<dbReference type="EMBL" id="JAPDFW010000080">
    <property type="protein sequence ID" value="KAJ5072728.1"/>
    <property type="molecule type" value="Genomic_DNA"/>
</dbReference>
<evidence type="ECO:0000256" key="4">
    <source>
        <dbReference type="ARBA" id="ARBA00022741"/>
    </source>
</evidence>
<dbReference type="PROSITE" id="PS51419">
    <property type="entry name" value="RAB"/>
    <property type="match status" value="1"/>
</dbReference>
<dbReference type="SUPFAM" id="SSF52540">
    <property type="entry name" value="P-loop containing nucleoside triphosphate hydrolases"/>
    <property type="match status" value="1"/>
</dbReference>
<dbReference type="PROSITE" id="PS51420">
    <property type="entry name" value="RHO"/>
    <property type="match status" value="1"/>
</dbReference>